<feature type="region of interest" description="Disordered" evidence="1">
    <location>
        <begin position="1"/>
        <end position="20"/>
    </location>
</feature>
<evidence type="ECO:0000313" key="3">
    <source>
        <dbReference type="Proteomes" id="UP001054837"/>
    </source>
</evidence>
<sequence length="99" mass="11017">MAENASGVGRQQRSMSLPAAHFRTVNSGGLWQMPSEPVDLSSIDSPVEKKRWWRRLSLARKTDSTDRARSLSLPNNVPRRESRSQVDSGHASSTLSEEP</sequence>
<name>A0AAV4WE82_9ARAC</name>
<dbReference type="AlphaFoldDB" id="A0AAV4WE82"/>
<feature type="compositionally biased region" description="Polar residues" evidence="1">
    <location>
        <begin position="85"/>
        <end position="99"/>
    </location>
</feature>
<comment type="caution">
    <text evidence="2">The sequence shown here is derived from an EMBL/GenBank/DDBJ whole genome shotgun (WGS) entry which is preliminary data.</text>
</comment>
<accession>A0AAV4WE82</accession>
<organism evidence="2 3">
    <name type="scientific">Caerostris darwini</name>
    <dbReference type="NCBI Taxonomy" id="1538125"/>
    <lineage>
        <taxon>Eukaryota</taxon>
        <taxon>Metazoa</taxon>
        <taxon>Ecdysozoa</taxon>
        <taxon>Arthropoda</taxon>
        <taxon>Chelicerata</taxon>
        <taxon>Arachnida</taxon>
        <taxon>Araneae</taxon>
        <taxon>Araneomorphae</taxon>
        <taxon>Entelegynae</taxon>
        <taxon>Araneoidea</taxon>
        <taxon>Araneidae</taxon>
        <taxon>Caerostris</taxon>
    </lineage>
</organism>
<evidence type="ECO:0000256" key="1">
    <source>
        <dbReference type="SAM" id="MobiDB-lite"/>
    </source>
</evidence>
<protein>
    <submittedName>
        <fullName evidence="2">Uncharacterized protein</fullName>
    </submittedName>
</protein>
<feature type="compositionally biased region" description="Basic and acidic residues" evidence="1">
    <location>
        <begin position="60"/>
        <end position="69"/>
    </location>
</feature>
<dbReference type="Proteomes" id="UP001054837">
    <property type="component" value="Unassembled WGS sequence"/>
</dbReference>
<proteinExistence type="predicted"/>
<reference evidence="2 3" key="1">
    <citation type="submission" date="2021-06" db="EMBL/GenBank/DDBJ databases">
        <title>Caerostris darwini draft genome.</title>
        <authorList>
            <person name="Kono N."/>
            <person name="Arakawa K."/>
        </authorList>
    </citation>
    <scope>NUCLEOTIDE SEQUENCE [LARGE SCALE GENOMIC DNA]</scope>
</reference>
<dbReference type="EMBL" id="BPLQ01014542">
    <property type="protein sequence ID" value="GIY80678.1"/>
    <property type="molecule type" value="Genomic_DNA"/>
</dbReference>
<feature type="region of interest" description="Disordered" evidence="1">
    <location>
        <begin position="59"/>
        <end position="99"/>
    </location>
</feature>
<gene>
    <name evidence="2" type="ORF">CDAR_517821</name>
</gene>
<evidence type="ECO:0000313" key="2">
    <source>
        <dbReference type="EMBL" id="GIY80678.1"/>
    </source>
</evidence>
<keyword evidence="3" id="KW-1185">Reference proteome</keyword>